<evidence type="ECO:0000313" key="6">
    <source>
        <dbReference type="Proteomes" id="UP001583280"/>
    </source>
</evidence>
<protein>
    <submittedName>
        <fullName evidence="5">Peroxisomal membrane protein PMP27</fullName>
    </submittedName>
</protein>
<organism evidence="5 6">
    <name type="scientific">Ceratocystis pirilliformis</name>
    <dbReference type="NCBI Taxonomy" id="259994"/>
    <lineage>
        <taxon>Eukaryota</taxon>
        <taxon>Fungi</taxon>
        <taxon>Dikarya</taxon>
        <taxon>Ascomycota</taxon>
        <taxon>Pezizomycotina</taxon>
        <taxon>Sordariomycetes</taxon>
        <taxon>Hypocreomycetidae</taxon>
        <taxon>Microascales</taxon>
        <taxon>Ceratocystidaceae</taxon>
        <taxon>Ceratocystis</taxon>
    </lineage>
</organism>
<evidence type="ECO:0000256" key="1">
    <source>
        <dbReference type="ARBA" id="ARBA00022593"/>
    </source>
</evidence>
<reference evidence="5 6" key="1">
    <citation type="journal article" date="2024" name="IMA Fungus">
        <title>IMA Genome - F19 : A genome assembly and annotation guide to empower mycologists, including annotated draft genome sequences of Ceratocystis pirilliformis, Diaporthe australafricana, Fusarium ophioides, Paecilomyces lecythidis, and Sporothrix stenoceras.</title>
        <authorList>
            <person name="Aylward J."/>
            <person name="Wilson A.M."/>
            <person name="Visagie C.M."/>
            <person name="Spraker J."/>
            <person name="Barnes I."/>
            <person name="Buitendag C."/>
            <person name="Ceriani C."/>
            <person name="Del Mar Angel L."/>
            <person name="du Plessis D."/>
            <person name="Fuchs T."/>
            <person name="Gasser K."/>
            <person name="Kramer D."/>
            <person name="Li W."/>
            <person name="Munsamy K."/>
            <person name="Piso A."/>
            <person name="Price J.L."/>
            <person name="Sonnekus B."/>
            <person name="Thomas C."/>
            <person name="van der Nest A."/>
            <person name="van Dijk A."/>
            <person name="van Heerden A."/>
            <person name="van Vuuren N."/>
            <person name="Yilmaz N."/>
            <person name="Duong T.A."/>
            <person name="van der Merwe N.A."/>
            <person name="Wingfield M.J."/>
            <person name="Wingfield B.D."/>
        </authorList>
    </citation>
    <scope>NUCLEOTIDE SEQUENCE [LARGE SCALE GENOMIC DNA]</scope>
    <source>
        <strain evidence="5 6">CMW 12675</strain>
    </source>
</reference>
<comment type="caution">
    <text evidence="5">The sequence shown here is derived from an EMBL/GenBank/DDBJ whole genome shotgun (WGS) entry which is preliminary data.</text>
</comment>
<dbReference type="PANTHER" id="PTHR12652:SF50">
    <property type="entry name" value="PEROXIN 11"/>
    <property type="match status" value="1"/>
</dbReference>
<sequence length="237" mass="26970">MTLTDAVVVPTTSVAQYLFFVLNTLGRDKIIRCLQYFGRFYTWYLLRTNGTKAQIAPWESVKKQLGLVRKIMRVGKSADHFRSLMGLIQNKTQEPVLRYMNMMHALCFTIYLSFDSATLLDATGIRKMEKAKLYQREANRFWAMGLIASMLAQSYRLFLLNERLSTIDKKEADGVVEFRKAIQERSQARTQIVCDLCDVTAPTAALGWTKFDEGLIGLTGIFSSIVSVSSKLTKFSE</sequence>
<dbReference type="EMBL" id="JAWDJO010000240">
    <property type="protein sequence ID" value="KAL1888910.1"/>
    <property type="molecule type" value="Genomic_DNA"/>
</dbReference>
<evidence type="ECO:0000256" key="3">
    <source>
        <dbReference type="ARBA" id="ARBA00023140"/>
    </source>
</evidence>
<dbReference type="Proteomes" id="UP001583280">
    <property type="component" value="Unassembled WGS sequence"/>
</dbReference>
<proteinExistence type="predicted"/>
<name>A0ABR3YKQ0_9PEZI</name>
<evidence type="ECO:0000256" key="2">
    <source>
        <dbReference type="ARBA" id="ARBA00023136"/>
    </source>
</evidence>
<gene>
    <name evidence="5" type="primary">PEX11</name>
    <name evidence="5" type="ORF">Cpir12675_005999</name>
</gene>
<keyword evidence="2" id="KW-0472">Membrane</keyword>
<keyword evidence="3" id="KW-0576">Peroxisome</keyword>
<evidence type="ECO:0000313" key="5">
    <source>
        <dbReference type="EMBL" id="KAL1888910.1"/>
    </source>
</evidence>
<evidence type="ECO:0000256" key="4">
    <source>
        <dbReference type="ARBA" id="ARBA00046271"/>
    </source>
</evidence>
<accession>A0ABR3YKQ0</accession>
<dbReference type="Pfam" id="PF05648">
    <property type="entry name" value="PEX11"/>
    <property type="match status" value="1"/>
</dbReference>
<dbReference type="InterPro" id="IPR008733">
    <property type="entry name" value="PEX11"/>
</dbReference>
<comment type="subcellular location">
    <subcellularLocation>
        <location evidence="4">Peroxisome membrane</location>
    </subcellularLocation>
</comment>
<dbReference type="PANTHER" id="PTHR12652">
    <property type="entry name" value="PEROXISOMAL BIOGENESIS FACTOR 11"/>
    <property type="match status" value="1"/>
</dbReference>
<keyword evidence="6" id="KW-1185">Reference proteome</keyword>
<keyword evidence="1" id="KW-0962">Peroxisome biogenesis</keyword>